<name>A0A137PL87_LACJH</name>
<reference evidence="12 15" key="4">
    <citation type="submission" date="2017-09" db="EMBL/GenBank/DDBJ databases">
        <title>Tripartite evolution among Lactobacillus johnsonii, Lactobacillus taiwanensis, Lactobacillus reuteri and their rodent host.</title>
        <authorList>
            <person name="Wang T."/>
            <person name="Knowles S."/>
            <person name="Cheng C."/>
        </authorList>
    </citation>
    <scope>NUCLEOTIDE SEQUENCE [LARGE SCALE GENOMIC DNA]</scope>
    <source>
        <strain evidence="12 15">117c</strain>
    </source>
</reference>
<evidence type="ECO:0000313" key="13">
    <source>
        <dbReference type="EMBL" id="PAB55122.1"/>
    </source>
</evidence>
<evidence type="ECO:0000313" key="17">
    <source>
        <dbReference type="Proteomes" id="UP000283758"/>
    </source>
</evidence>
<evidence type="ECO:0000313" key="12">
    <source>
        <dbReference type="EMBL" id="OYS09976.1"/>
    </source>
</evidence>
<organism evidence="9 19">
    <name type="scientific">Lactobacillus johnsonii</name>
    <dbReference type="NCBI Taxonomy" id="33959"/>
    <lineage>
        <taxon>Bacteria</taxon>
        <taxon>Bacillati</taxon>
        <taxon>Bacillota</taxon>
        <taxon>Bacilli</taxon>
        <taxon>Lactobacillales</taxon>
        <taxon>Lactobacillaceae</taxon>
        <taxon>Lactobacillus</taxon>
    </lineage>
</organism>
<dbReference type="EMBL" id="LSNG01000033">
    <property type="protein sequence ID" value="KXN75762.1"/>
    <property type="molecule type" value="Genomic_DNA"/>
</dbReference>
<dbReference type="InterPro" id="IPR015867">
    <property type="entry name" value="N-reg_PII/ATP_PRibTrfase_C"/>
</dbReference>
<dbReference type="PANTHER" id="PTHR33545">
    <property type="entry name" value="UPF0750 MEMBRANE PROTEIN YITT-RELATED"/>
    <property type="match status" value="1"/>
</dbReference>
<reference evidence="12 15" key="2">
    <citation type="submission" date="2017-04" db="EMBL/GenBank/DDBJ databases">
        <authorList>
            <person name="Lin X.B."/>
            <person name="Stothard P."/>
            <person name="Tasseva G."/>
            <person name="Walter J."/>
        </authorList>
    </citation>
    <scope>NUCLEOTIDE SEQUENCE [LARGE SCALE GENOMIC DNA]</scope>
    <source>
        <strain evidence="12 15">117c</strain>
    </source>
</reference>
<comment type="subcellular location">
    <subcellularLocation>
        <location evidence="1">Cell membrane</location>
        <topology evidence="1">Multi-pass membrane protein</topology>
    </subcellularLocation>
</comment>
<evidence type="ECO:0000313" key="9">
    <source>
        <dbReference type="EMBL" id="HJE48628.1"/>
    </source>
</evidence>
<evidence type="ECO:0000313" key="10">
    <source>
        <dbReference type="EMBL" id="KXN75762.1"/>
    </source>
</evidence>
<evidence type="ECO:0000313" key="8">
    <source>
        <dbReference type="EMBL" id="AZZ67658.1"/>
    </source>
</evidence>
<proteinExistence type="predicted"/>
<evidence type="ECO:0000313" key="19">
    <source>
        <dbReference type="Proteomes" id="UP000732527"/>
    </source>
</evidence>
<dbReference type="InterPro" id="IPR019264">
    <property type="entry name" value="DUF2179"/>
</dbReference>
<evidence type="ECO:0000256" key="5">
    <source>
        <dbReference type="ARBA" id="ARBA00023136"/>
    </source>
</evidence>
<dbReference type="EMBL" id="NIBD01000028">
    <property type="protein sequence ID" value="PAB55122.1"/>
    <property type="molecule type" value="Genomic_DNA"/>
</dbReference>
<reference evidence="8 17" key="5">
    <citation type="submission" date="2018-10" db="EMBL/GenBank/DDBJ databases">
        <title>Complete genome sequencing of Lactobacillus johnsonii ZLJ010.</title>
        <authorList>
            <person name="Zhang W."/>
            <person name="Ji H."/>
            <person name="Wang J."/>
            <person name="Zhang D."/>
            <person name="Liu H."/>
            <person name="Wang S."/>
            <person name="Wang Y."/>
        </authorList>
    </citation>
    <scope>NUCLEOTIDE SEQUENCE [LARGE SCALE GENOMIC DNA]</scope>
    <source>
        <strain evidence="8 17">ZLJ010</strain>
    </source>
</reference>
<feature type="transmembrane region" description="Helical" evidence="6">
    <location>
        <begin position="50"/>
        <end position="72"/>
    </location>
</feature>
<keyword evidence="4 6" id="KW-1133">Transmembrane helix</keyword>
<dbReference type="Proteomes" id="UP000732527">
    <property type="component" value="Unassembled WGS sequence"/>
</dbReference>
<dbReference type="EMBL" id="NGOH01000120">
    <property type="protein sequence ID" value="OYS09976.1"/>
    <property type="molecule type" value="Genomic_DNA"/>
</dbReference>
<dbReference type="Gene3D" id="3.30.70.120">
    <property type="match status" value="1"/>
</dbReference>
<evidence type="ECO:0000256" key="6">
    <source>
        <dbReference type="SAM" id="Phobius"/>
    </source>
</evidence>
<reference evidence="13 16" key="3">
    <citation type="submission" date="2017-05" db="EMBL/GenBank/DDBJ databases">
        <title>Lactobacillus johnsonii from commercial turkeys.</title>
        <authorList>
            <person name="Johnson T.J."/>
            <person name="Youmans B."/>
        </authorList>
    </citation>
    <scope>NUCLEOTIDE SEQUENCE [LARGE SCALE GENOMIC DNA]</scope>
    <source>
        <strain evidence="13 16">UMNLJ114</strain>
    </source>
</reference>
<evidence type="ECO:0000256" key="1">
    <source>
        <dbReference type="ARBA" id="ARBA00004651"/>
    </source>
</evidence>
<evidence type="ECO:0000256" key="4">
    <source>
        <dbReference type="ARBA" id="ARBA00022989"/>
    </source>
</evidence>
<dbReference type="Proteomes" id="UP000216008">
    <property type="component" value="Unassembled WGS sequence"/>
</dbReference>
<keyword evidence="5 6" id="KW-0472">Membrane</keyword>
<feature type="domain" description="DUF2179" evidence="7">
    <location>
        <begin position="226"/>
        <end position="280"/>
    </location>
</feature>
<dbReference type="InterPro" id="IPR003740">
    <property type="entry name" value="YitT"/>
</dbReference>
<evidence type="ECO:0000313" key="11">
    <source>
        <dbReference type="EMBL" id="MTE02433.1"/>
    </source>
</evidence>
<dbReference type="OrthoDB" id="1758221at2"/>
<dbReference type="EMBL" id="CP032680">
    <property type="protein sequence ID" value="AZZ67658.1"/>
    <property type="molecule type" value="Genomic_DNA"/>
</dbReference>
<dbReference type="PANTHER" id="PTHR33545:SF10">
    <property type="entry name" value="UPF0750 MEMBRANE PROTEIN YPJC"/>
    <property type="match status" value="1"/>
</dbReference>
<accession>A0A137PL87</accession>
<dbReference type="InterPro" id="IPR051461">
    <property type="entry name" value="UPF0750_membrane"/>
</dbReference>
<dbReference type="CDD" id="cd16380">
    <property type="entry name" value="YitT_C"/>
    <property type="match status" value="1"/>
</dbReference>
<dbReference type="Proteomes" id="UP000283758">
    <property type="component" value="Chromosome"/>
</dbReference>
<evidence type="ECO:0000256" key="2">
    <source>
        <dbReference type="ARBA" id="ARBA00022475"/>
    </source>
</evidence>
<sequence>MTKLFNKQLFKQIFFITLGCSIYAFSLDAISIPNKLADGGISGIALLLRYWFHINPGLSTLLLNIPLIIIGYRFMGKRLLALTIWGTLCLSFFLSFWLHLPIINQLNLDHDLFIAGVLAGLFSGVGIGIVFKYGGTTGGTDIIARILDLKLGIPVGKSLLALDAFVLTISLSYLDIKHMIYTLLASFVLARITDSIQAGSYAARGLFIISDKYEQIAKMIDVQLDRGYTFINAEGGFDRSAKKIIYCVISPREISQVKELILREDPNAFVSVIDVHEALGQGFTYERKKRHIFFRR</sequence>
<gene>
    <name evidence="13" type="ORF">A3Q24_05420</name>
    <name evidence="10" type="ORF">AYJ53_03200</name>
    <name evidence="12" type="ORF">CBF50_09560</name>
    <name evidence="8" type="ORF">D7321_05985</name>
    <name evidence="11" type="ORF">GJU95_01380</name>
    <name evidence="9" type="ORF">K8V69_00295</name>
</gene>
<dbReference type="AlphaFoldDB" id="A0A137PL87"/>
<evidence type="ECO:0000313" key="15">
    <source>
        <dbReference type="Proteomes" id="UP000215693"/>
    </source>
</evidence>
<evidence type="ECO:0000313" key="18">
    <source>
        <dbReference type="Proteomes" id="UP000488295"/>
    </source>
</evidence>
<reference evidence="9" key="8">
    <citation type="submission" date="2021-09" db="EMBL/GenBank/DDBJ databases">
        <authorList>
            <person name="Gilroy R."/>
        </authorList>
    </citation>
    <scope>NUCLEOTIDE SEQUENCE</scope>
    <source>
        <strain evidence="9">CHK192-2623</strain>
    </source>
</reference>
<dbReference type="PIRSF" id="PIRSF006483">
    <property type="entry name" value="Membrane_protein_YitT"/>
    <property type="match status" value="1"/>
</dbReference>
<protein>
    <submittedName>
        <fullName evidence="11">DUF2179 domain-containing protein</fullName>
    </submittedName>
    <submittedName>
        <fullName evidence="9">YitT family protein</fullName>
    </submittedName>
</protein>
<dbReference type="EMBL" id="WKKC01000004">
    <property type="protein sequence ID" value="MTE02433.1"/>
    <property type="molecule type" value="Genomic_DNA"/>
</dbReference>
<dbReference type="Pfam" id="PF02588">
    <property type="entry name" value="YitT_membrane"/>
    <property type="match status" value="1"/>
</dbReference>
<evidence type="ECO:0000259" key="7">
    <source>
        <dbReference type="Pfam" id="PF10035"/>
    </source>
</evidence>
<evidence type="ECO:0000256" key="3">
    <source>
        <dbReference type="ARBA" id="ARBA00022692"/>
    </source>
</evidence>
<evidence type="ECO:0000313" key="16">
    <source>
        <dbReference type="Proteomes" id="UP000216008"/>
    </source>
</evidence>
<dbReference type="Pfam" id="PF10035">
    <property type="entry name" value="DUF2179"/>
    <property type="match status" value="1"/>
</dbReference>
<dbReference type="RefSeq" id="WP_004894543.1">
    <property type="nucleotide sequence ID" value="NZ_BLMB01000003.1"/>
</dbReference>
<dbReference type="EMBL" id="DYYQ01000004">
    <property type="protein sequence ID" value="HJE48628.1"/>
    <property type="molecule type" value="Genomic_DNA"/>
</dbReference>
<evidence type="ECO:0000313" key="14">
    <source>
        <dbReference type="Proteomes" id="UP000070346"/>
    </source>
</evidence>
<feature type="transmembrane region" description="Helical" evidence="6">
    <location>
        <begin position="12"/>
        <end position="30"/>
    </location>
</feature>
<reference evidence="10 14" key="1">
    <citation type="submission" date="2016-02" db="EMBL/GenBank/DDBJ databases">
        <title>Complete Genome Sequences of Lactobacillus johnsonii Strain W1.</title>
        <authorList>
            <person name="Sun Y."/>
            <person name="Wu X."/>
        </authorList>
    </citation>
    <scope>NUCLEOTIDE SEQUENCE [LARGE SCALE GENOMIC DNA]</scope>
    <source>
        <strain evidence="10 14">W1</strain>
    </source>
</reference>
<dbReference type="Proteomes" id="UP000070346">
    <property type="component" value="Unassembled WGS sequence"/>
</dbReference>
<feature type="transmembrane region" description="Helical" evidence="6">
    <location>
        <begin position="79"/>
        <end position="100"/>
    </location>
</feature>
<reference evidence="11 18" key="6">
    <citation type="submission" date="2019-11" db="EMBL/GenBank/DDBJ databases">
        <title>Gastrointestinal microbiota of Peromyscus leucopus.</title>
        <authorList>
            <person name="Milovic A."/>
            <person name="Bassam K."/>
            <person name="Barbour A.G."/>
        </authorList>
    </citation>
    <scope>NUCLEOTIDE SEQUENCE [LARGE SCALE GENOMIC DNA]</scope>
    <source>
        <strain evidence="11 18">LL8</strain>
    </source>
</reference>
<keyword evidence="3 6" id="KW-0812">Transmembrane</keyword>
<reference evidence="9" key="7">
    <citation type="journal article" date="2021" name="PeerJ">
        <title>Extensive microbial diversity within the chicken gut microbiome revealed by metagenomics and culture.</title>
        <authorList>
            <person name="Gilroy R."/>
            <person name="Ravi A."/>
            <person name="Getino M."/>
            <person name="Pursley I."/>
            <person name="Horton D.L."/>
            <person name="Alikhan N.F."/>
            <person name="Baker D."/>
            <person name="Gharbi K."/>
            <person name="Hall N."/>
            <person name="Watson M."/>
            <person name="Adriaenssens E.M."/>
            <person name="Foster-Nyarko E."/>
            <person name="Jarju S."/>
            <person name="Secka A."/>
            <person name="Antonio M."/>
            <person name="Oren A."/>
            <person name="Chaudhuri R.R."/>
            <person name="La Ragione R."/>
            <person name="Hildebrand F."/>
            <person name="Pallen M.J."/>
        </authorList>
    </citation>
    <scope>NUCLEOTIDE SEQUENCE</scope>
    <source>
        <strain evidence="9">CHK192-2623</strain>
    </source>
</reference>
<keyword evidence="2" id="KW-1003">Cell membrane</keyword>
<dbReference type="Proteomes" id="UP000488295">
    <property type="component" value="Unassembled WGS sequence"/>
</dbReference>
<dbReference type="Proteomes" id="UP000215693">
    <property type="component" value="Unassembled WGS sequence"/>
</dbReference>
<dbReference type="GO" id="GO:0005886">
    <property type="term" value="C:plasma membrane"/>
    <property type="evidence" value="ECO:0007669"/>
    <property type="project" value="UniProtKB-SubCell"/>
</dbReference>
<feature type="transmembrane region" description="Helical" evidence="6">
    <location>
        <begin position="112"/>
        <end position="131"/>
    </location>
</feature>